<keyword evidence="3" id="KW-1185">Reference proteome</keyword>
<feature type="compositionally biased region" description="Polar residues" evidence="1">
    <location>
        <begin position="1"/>
        <end position="12"/>
    </location>
</feature>
<feature type="region of interest" description="Disordered" evidence="1">
    <location>
        <begin position="196"/>
        <end position="233"/>
    </location>
</feature>
<dbReference type="OrthoDB" id="2555515at2759"/>
<proteinExistence type="predicted"/>
<feature type="region of interest" description="Disordered" evidence="1">
    <location>
        <begin position="1"/>
        <end position="23"/>
    </location>
</feature>
<organism evidence="2 3">
    <name type="scientific">Bifiguratus adelaidae</name>
    <dbReference type="NCBI Taxonomy" id="1938954"/>
    <lineage>
        <taxon>Eukaryota</taxon>
        <taxon>Fungi</taxon>
        <taxon>Fungi incertae sedis</taxon>
        <taxon>Mucoromycota</taxon>
        <taxon>Mucoromycotina</taxon>
        <taxon>Endogonomycetes</taxon>
        <taxon>Endogonales</taxon>
        <taxon>Endogonales incertae sedis</taxon>
        <taxon>Bifiguratus</taxon>
    </lineage>
</organism>
<accession>A0A261Y398</accession>
<protein>
    <submittedName>
        <fullName evidence="2">Uncharacterized protein</fullName>
    </submittedName>
</protein>
<gene>
    <name evidence="2" type="ORF">BZG36_01353</name>
</gene>
<evidence type="ECO:0000313" key="3">
    <source>
        <dbReference type="Proteomes" id="UP000242875"/>
    </source>
</evidence>
<dbReference type="AlphaFoldDB" id="A0A261Y398"/>
<sequence>MPRHALSSSSPQGDGGPHLTPNTHIVILKEKEGARRKSHGHALTERRFSEIEVPRFVETMRAPLRKSIHPVREDTSDEAYLKRHHKHQLAEKKLKNREKERLAHEVYQHQVALERLRNMDRRQLSLLTSTLRTSDGRTPRPDEMESLHRSLLLEAEEQLARYQQLGFGDKRRREREPLREKAVVETPVAERVLTPPVESVKETSVKKTAKSRDDKPVFPKTPESKGSRKSARAAMAFGTRLPPMDEVDFELPDKDFGAMLAKRT</sequence>
<reference evidence="2 3" key="1">
    <citation type="journal article" date="2017" name="Mycologia">
        <title>Bifiguratus adelaidae, gen. et sp. nov., a new member of Mucoromycotina in endophytic and soil-dwelling habitats.</title>
        <authorList>
            <person name="Torres-Cruz T.J."/>
            <person name="Billingsley Tobias T.L."/>
            <person name="Almatruk M."/>
            <person name="Hesse C."/>
            <person name="Kuske C.R."/>
            <person name="Desiro A."/>
            <person name="Benucci G.M."/>
            <person name="Bonito G."/>
            <person name="Stajich J.E."/>
            <person name="Dunlap C."/>
            <person name="Arnold A.E."/>
            <person name="Porras-Alfaro A."/>
        </authorList>
    </citation>
    <scope>NUCLEOTIDE SEQUENCE [LARGE SCALE GENOMIC DNA]</scope>
    <source>
        <strain evidence="2 3">AZ0501</strain>
    </source>
</reference>
<feature type="compositionally biased region" description="Basic and acidic residues" evidence="1">
    <location>
        <begin position="199"/>
        <end position="226"/>
    </location>
</feature>
<dbReference type="Gene3D" id="6.10.250.3170">
    <property type="match status" value="1"/>
</dbReference>
<dbReference type="Proteomes" id="UP000242875">
    <property type="component" value="Unassembled WGS sequence"/>
</dbReference>
<comment type="caution">
    <text evidence="2">The sequence shown here is derived from an EMBL/GenBank/DDBJ whole genome shotgun (WGS) entry which is preliminary data.</text>
</comment>
<dbReference type="EMBL" id="MVBO01000022">
    <property type="protein sequence ID" value="OZJ05096.1"/>
    <property type="molecule type" value="Genomic_DNA"/>
</dbReference>
<evidence type="ECO:0000256" key="1">
    <source>
        <dbReference type="SAM" id="MobiDB-lite"/>
    </source>
</evidence>
<evidence type="ECO:0000313" key="2">
    <source>
        <dbReference type="EMBL" id="OZJ05096.1"/>
    </source>
</evidence>
<name>A0A261Y398_9FUNG</name>